<reference evidence="2 3" key="1">
    <citation type="journal article" date="2021" name="J. Hered.">
        <title>A chromosome-level genome assembly of the parasitoid wasp, Cotesia glomerata (Hymenoptera: Braconidae).</title>
        <authorList>
            <person name="Pinto B.J."/>
            <person name="Weis J.J."/>
            <person name="Gamble T."/>
            <person name="Ode P.J."/>
            <person name="Paul R."/>
            <person name="Zaspel J.M."/>
        </authorList>
    </citation>
    <scope>NUCLEOTIDE SEQUENCE [LARGE SCALE GENOMIC DNA]</scope>
    <source>
        <strain evidence="2">CgM1</strain>
    </source>
</reference>
<name>A0AAV7IRT8_COTGL</name>
<dbReference type="Proteomes" id="UP000826195">
    <property type="component" value="Unassembled WGS sequence"/>
</dbReference>
<evidence type="ECO:0000313" key="3">
    <source>
        <dbReference type="Proteomes" id="UP000826195"/>
    </source>
</evidence>
<gene>
    <name evidence="2" type="ORF">KQX54_002801</name>
</gene>
<evidence type="ECO:0000313" key="2">
    <source>
        <dbReference type="EMBL" id="KAH0557289.1"/>
    </source>
</evidence>
<dbReference type="PROSITE" id="PS51257">
    <property type="entry name" value="PROKAR_LIPOPROTEIN"/>
    <property type="match status" value="1"/>
</dbReference>
<proteinExistence type="predicted"/>
<sequence>MVAKKQNWVLFVLAAVLIACLMIGIFMVLRVKAREDETTKKIREAMKVDETAVHPKNHDLAEQYVNNIDELLTVEFAHWNSHSDALTKLVLFAINLMEFVIANGEQEIPSYILVVRKIIENLKNELKNKAFSKSIPWGNNWFPFSVYVTRLFILFQYFGNDTSLGYECHKQIIRIIPEIGISLRQNLRPHKKLNLFYMTVSRLCSNYMFDPNGYDNDLKTRRFKELQQYLLFIPMTTYVVNEGFYTDDSCIYSDNVASYALLRLYNNFHDRVYRAFRFSTGLEDAAIRLLPKILHPKVPAVPLGLFGRTGHLINYRVYSLAFQSTGIFIAPFIGFGVFKTNDSLFYVRVQRPNIVAYQIKKGEGSKDLALGWIQMRKIYHHRDTQLKDYKEEMTWNRLKEQPGLLIFKNNPQSNCDPKIFKEDEVEEFNPFWPEHVNSFIGQVNKNETDMDKKLLFWRNSYTFPKAYKNKEVAITEVAVVTSKGIQAHYTINNQSGEELRFNYKDPKTDWRVMTVNGSSVDPFHTVPITTANNPSKFKWKMLTEENDYDVKFENNVMSFKFLEKTYQVTVESVNESSGFGFAYFWFRNKKNVTTTKELTVQERIDRIRTAIKNPKTSLSTNQQSKITKYKNTEVKIEEEYKNWDSNSVKLKEMCLDGCKFLEFHLMKNEPVGLKIADEMVTKLLGKLGPIKGEVFEVNPWPGDWYETTIILTYFLALYVYIGTKTDLVEGCKKQILRILPSVGVSLKKPLVGLTLFKATVSRLCVTYLIPDKFRQDVTSGKFAEVKEFMNLKHIKDYTVQDGYYNDGSVILDGFASYERLESTLGFYESAYRGMGLQTNIKDLAVTIFPKLTHPKVHWSPLGLFRNSKDRIARSWSWTSSDTEINLIPFIGLGVFKCPDFMFFVRVQRPLIHPNYTAIPELAAGCIQIRRIFRKDNNTYPRNLTKANLKDEPGVLSKANGSVCELTDKTGFYCSDVSSFIGCIDKLMFWKNSYKFIELFGDVTITEAGVITASGFQACYKIDNNSNEIFKFRYTDPLFKQCHTTPEGSRDFFNVPRGSKEFTWTMADTVLNYKVEITATGMKFEIPPSKKYEVKTIEGDNEPYVVTCGSTTLLGSSSSRIPSEITYETKKYTHKTMKFQKFLLIGLAAGILVGAINWAILSKREIQDDPRTIPIKKALILPRVVLSSEFVSLIDTNYSNLKDFADHAYPGWDQSTDQLKKLALFAIKLLDFWVTYGRKKSRNYPEIAESVVTQVVGKLKQSDMSKVPWGDNWYIFSALVTRMLVMYEYVGDKPDLKRACHDQVVRIIPSVGTTHELPDSEDYDTLNIYFTAVPRLCSNFMFDFNAYNVDIKTPAFIKVQKFLSFEEVKVDEPKSGVYRDLSWLHFTNVATYELLFGLFNFHERAYTALGHTNRIRELAEAIIPKILHPQIPYRPLGLSGRNCVIFNRTNYWDVVPNSFGVHIMPFIGFGVFKTPDFLFYVRVQRPGIAAYVTNSFDTEKIFALAWIQLPKIYLRNYKSFTDYDATLTAKSLMESPGLLLIKDEDYSKNVLSSSNEKLIAYHADDGSIDSFIGTIRSSKDRDVLFWKNKYKFSKVYRDCTITDIGIVWDTTISLRLEVHNQSSKELAFRVKKSGHYLYYNIYFLNYYDIKYYVVDNVVKIPVGAKTVIEWAVGIQEDNRGKITCSDRKVKFRTDCVTFEVQTVERNGTFVVRNETNHIIAGGSSSSNPEHSFEFDNVTFVRNKDNFMYYPSETH</sequence>
<dbReference type="Gene3D" id="1.50.10.100">
    <property type="entry name" value="Chondroitin AC/alginate lyase"/>
    <property type="match status" value="3"/>
</dbReference>
<comment type="caution">
    <text evidence="2">The sequence shown here is derived from an EMBL/GenBank/DDBJ whole genome shotgun (WGS) entry which is preliminary data.</text>
</comment>
<evidence type="ECO:0000256" key="1">
    <source>
        <dbReference type="SAM" id="Phobius"/>
    </source>
</evidence>
<feature type="transmembrane region" description="Helical" evidence="1">
    <location>
        <begin position="6"/>
        <end position="31"/>
    </location>
</feature>
<keyword evidence="1" id="KW-0812">Transmembrane</keyword>
<protein>
    <submittedName>
        <fullName evidence="2">Uncharacterized protein</fullName>
    </submittedName>
</protein>
<keyword evidence="1" id="KW-1133">Transmembrane helix</keyword>
<dbReference type="EMBL" id="JAHXZJ010000747">
    <property type="protein sequence ID" value="KAH0557289.1"/>
    <property type="molecule type" value="Genomic_DNA"/>
</dbReference>
<keyword evidence="1" id="KW-0472">Membrane</keyword>
<accession>A0AAV7IRT8</accession>
<dbReference type="InterPro" id="IPR008929">
    <property type="entry name" value="Chondroitin_lyas"/>
</dbReference>
<organism evidence="2 3">
    <name type="scientific">Cotesia glomerata</name>
    <name type="common">Lepidopteran parasitic wasp</name>
    <name type="synonym">Apanteles glomeratus</name>
    <dbReference type="NCBI Taxonomy" id="32391"/>
    <lineage>
        <taxon>Eukaryota</taxon>
        <taxon>Metazoa</taxon>
        <taxon>Ecdysozoa</taxon>
        <taxon>Arthropoda</taxon>
        <taxon>Hexapoda</taxon>
        <taxon>Insecta</taxon>
        <taxon>Pterygota</taxon>
        <taxon>Neoptera</taxon>
        <taxon>Endopterygota</taxon>
        <taxon>Hymenoptera</taxon>
        <taxon>Apocrita</taxon>
        <taxon>Ichneumonoidea</taxon>
        <taxon>Braconidae</taxon>
        <taxon>Microgastrinae</taxon>
        <taxon>Cotesia</taxon>
    </lineage>
</organism>
<keyword evidence="3" id="KW-1185">Reference proteome</keyword>